<reference evidence="2 3" key="1">
    <citation type="submission" date="2022-05" db="EMBL/GenBank/DDBJ databases">
        <authorList>
            <consortium name="Genoscope - CEA"/>
            <person name="William W."/>
        </authorList>
    </citation>
    <scope>NUCLEOTIDE SEQUENCE [LARGE SCALE GENOMIC DNA]</scope>
</reference>
<evidence type="ECO:0000313" key="2">
    <source>
        <dbReference type="EMBL" id="CAH3039240.1"/>
    </source>
</evidence>
<keyword evidence="3" id="KW-1185">Reference proteome</keyword>
<sequence length="97" mass="11080">FLTPIKASPHVSSCFANRSAIAEMKSLILSLLIGASAILAESQFDHAARSEFLNDENKVTNAKDESRPHQPIIEKRHWPTWNPSWRPSWNPRPSWYP</sequence>
<evidence type="ECO:0000313" key="3">
    <source>
        <dbReference type="Proteomes" id="UP001159428"/>
    </source>
</evidence>
<gene>
    <name evidence="2" type="ORF">PMEA_00025562</name>
</gene>
<accession>A0AAU9VYZ2</accession>
<evidence type="ECO:0000256" key="1">
    <source>
        <dbReference type="SAM" id="MobiDB-lite"/>
    </source>
</evidence>
<feature type="region of interest" description="Disordered" evidence="1">
    <location>
        <begin position="78"/>
        <end position="97"/>
    </location>
</feature>
<feature type="compositionally biased region" description="Low complexity" evidence="1">
    <location>
        <begin position="79"/>
        <end position="97"/>
    </location>
</feature>
<comment type="caution">
    <text evidence="2">The sequence shown here is derived from an EMBL/GenBank/DDBJ whole genome shotgun (WGS) entry which is preliminary data.</text>
</comment>
<protein>
    <submittedName>
        <fullName evidence="2">Uncharacterized protein</fullName>
    </submittedName>
</protein>
<name>A0AAU9VYZ2_9CNID</name>
<feature type="non-terminal residue" evidence="2">
    <location>
        <position position="97"/>
    </location>
</feature>
<dbReference type="EMBL" id="CALNXJ010000005">
    <property type="protein sequence ID" value="CAH3039240.1"/>
    <property type="molecule type" value="Genomic_DNA"/>
</dbReference>
<dbReference type="AlphaFoldDB" id="A0AAU9VYZ2"/>
<feature type="non-terminal residue" evidence="2">
    <location>
        <position position="1"/>
    </location>
</feature>
<dbReference type="Proteomes" id="UP001159428">
    <property type="component" value="Unassembled WGS sequence"/>
</dbReference>
<organism evidence="2 3">
    <name type="scientific">Pocillopora meandrina</name>
    <dbReference type="NCBI Taxonomy" id="46732"/>
    <lineage>
        <taxon>Eukaryota</taxon>
        <taxon>Metazoa</taxon>
        <taxon>Cnidaria</taxon>
        <taxon>Anthozoa</taxon>
        <taxon>Hexacorallia</taxon>
        <taxon>Scleractinia</taxon>
        <taxon>Astrocoeniina</taxon>
        <taxon>Pocilloporidae</taxon>
        <taxon>Pocillopora</taxon>
    </lineage>
</organism>
<proteinExistence type="predicted"/>